<dbReference type="EMBL" id="KN833020">
    <property type="protein sequence ID" value="KIM77906.1"/>
    <property type="molecule type" value="Genomic_DNA"/>
</dbReference>
<feature type="region of interest" description="Disordered" evidence="1">
    <location>
        <begin position="289"/>
        <end position="315"/>
    </location>
</feature>
<name>A0A0C3FDF6_PILCF</name>
<dbReference type="AlphaFoldDB" id="A0A0C3FDF6"/>
<evidence type="ECO:0000256" key="1">
    <source>
        <dbReference type="SAM" id="MobiDB-lite"/>
    </source>
</evidence>
<organism evidence="2 3">
    <name type="scientific">Piloderma croceum (strain F 1598)</name>
    <dbReference type="NCBI Taxonomy" id="765440"/>
    <lineage>
        <taxon>Eukaryota</taxon>
        <taxon>Fungi</taxon>
        <taxon>Dikarya</taxon>
        <taxon>Basidiomycota</taxon>
        <taxon>Agaricomycotina</taxon>
        <taxon>Agaricomycetes</taxon>
        <taxon>Agaricomycetidae</taxon>
        <taxon>Atheliales</taxon>
        <taxon>Atheliaceae</taxon>
        <taxon>Piloderma</taxon>
    </lineage>
</organism>
<feature type="region of interest" description="Disordered" evidence="1">
    <location>
        <begin position="173"/>
        <end position="216"/>
    </location>
</feature>
<reference evidence="3" key="2">
    <citation type="submission" date="2015-01" db="EMBL/GenBank/DDBJ databases">
        <title>Evolutionary Origins and Diversification of the Mycorrhizal Mutualists.</title>
        <authorList>
            <consortium name="DOE Joint Genome Institute"/>
            <consortium name="Mycorrhizal Genomics Consortium"/>
            <person name="Kohler A."/>
            <person name="Kuo A."/>
            <person name="Nagy L.G."/>
            <person name="Floudas D."/>
            <person name="Copeland A."/>
            <person name="Barry K.W."/>
            <person name="Cichocki N."/>
            <person name="Veneault-Fourrey C."/>
            <person name="LaButti K."/>
            <person name="Lindquist E.A."/>
            <person name="Lipzen A."/>
            <person name="Lundell T."/>
            <person name="Morin E."/>
            <person name="Murat C."/>
            <person name="Riley R."/>
            <person name="Ohm R."/>
            <person name="Sun H."/>
            <person name="Tunlid A."/>
            <person name="Henrissat B."/>
            <person name="Grigoriev I.V."/>
            <person name="Hibbett D.S."/>
            <person name="Martin F."/>
        </authorList>
    </citation>
    <scope>NUCLEOTIDE SEQUENCE [LARGE SCALE GENOMIC DNA]</scope>
    <source>
        <strain evidence="3">F 1598</strain>
    </source>
</reference>
<evidence type="ECO:0000313" key="3">
    <source>
        <dbReference type="Proteomes" id="UP000054166"/>
    </source>
</evidence>
<protein>
    <submittedName>
        <fullName evidence="2">Uncharacterized protein</fullName>
    </submittedName>
</protein>
<dbReference type="InParanoid" id="A0A0C3FDF6"/>
<gene>
    <name evidence="2" type="ORF">PILCRDRAFT_824894</name>
</gene>
<dbReference type="Proteomes" id="UP000054166">
    <property type="component" value="Unassembled WGS sequence"/>
</dbReference>
<reference evidence="2 3" key="1">
    <citation type="submission" date="2014-04" db="EMBL/GenBank/DDBJ databases">
        <authorList>
            <consortium name="DOE Joint Genome Institute"/>
            <person name="Kuo A."/>
            <person name="Tarkka M."/>
            <person name="Buscot F."/>
            <person name="Kohler A."/>
            <person name="Nagy L.G."/>
            <person name="Floudas D."/>
            <person name="Copeland A."/>
            <person name="Barry K.W."/>
            <person name="Cichocki N."/>
            <person name="Veneault-Fourrey C."/>
            <person name="LaButti K."/>
            <person name="Lindquist E.A."/>
            <person name="Lipzen A."/>
            <person name="Lundell T."/>
            <person name="Morin E."/>
            <person name="Murat C."/>
            <person name="Sun H."/>
            <person name="Tunlid A."/>
            <person name="Henrissat B."/>
            <person name="Grigoriev I.V."/>
            <person name="Hibbett D.S."/>
            <person name="Martin F."/>
            <person name="Nordberg H.P."/>
            <person name="Cantor M.N."/>
            <person name="Hua S.X."/>
        </authorList>
    </citation>
    <scope>NUCLEOTIDE SEQUENCE [LARGE SCALE GENOMIC DNA]</scope>
    <source>
        <strain evidence="2 3">F 1598</strain>
    </source>
</reference>
<keyword evidence="3" id="KW-1185">Reference proteome</keyword>
<evidence type="ECO:0000313" key="2">
    <source>
        <dbReference type="EMBL" id="KIM77906.1"/>
    </source>
</evidence>
<accession>A0A0C3FDF6</accession>
<sequence>MTMPNTDNAHSGNSGPGPNCFVVQTSSYCNMFSQVASPLSFYTPMVVPEPPPTQTMDPSPSDAYAIFIHPPFTTFPDSHLHPDGLSYAVLAANPDWFLDPRDFISVTSSNPAAIQYPIKLEPPRKRNLKALGSDGVTEGGEPRFRCTFCRKNYAGENAKSMWRRHVVKRHGIVMSNRRDVKKGVSRGGRRANTASSSTAHPDDDNSSDDSDEKMSSPLDEALALVEEKPKIMKTEYSPEQEIEAHRNAQRTHMLQWASPLPDPVSMSFNRRTATFVGLAIRQMAKRAYDQEVDSDGDSEGHTANPANSFEAIMSRQTEEPAFRLRRVDPSWCAATTS</sequence>
<dbReference type="OrthoDB" id="2333993at2759"/>
<dbReference type="HOGENOM" id="CLU_824167_0_0_1"/>
<dbReference type="STRING" id="765440.A0A0C3FDF6"/>
<proteinExistence type="predicted"/>